<dbReference type="InterPro" id="IPR010710">
    <property type="entry name" value="DUF1289"/>
</dbReference>
<dbReference type="PANTHER" id="PTHR35175:SF2">
    <property type="entry name" value="DUF1289 DOMAIN-CONTAINING PROTEIN"/>
    <property type="match status" value="1"/>
</dbReference>
<organism evidence="1 2">
    <name type="scientific">Rhizobium quercicola</name>
    <dbReference type="NCBI Taxonomy" id="2901226"/>
    <lineage>
        <taxon>Bacteria</taxon>
        <taxon>Pseudomonadati</taxon>
        <taxon>Pseudomonadota</taxon>
        <taxon>Alphaproteobacteria</taxon>
        <taxon>Hyphomicrobiales</taxon>
        <taxon>Rhizobiaceae</taxon>
        <taxon>Rhizobium/Agrobacterium group</taxon>
        <taxon>Rhizobium</taxon>
    </lineage>
</organism>
<name>A0A9X1NTV8_9HYPH</name>
<dbReference type="RefSeq" id="WP_231815514.1">
    <property type="nucleotide sequence ID" value="NZ_JAJOZR010000009.1"/>
</dbReference>
<comment type="caution">
    <text evidence="1">The sequence shown here is derived from an EMBL/GenBank/DDBJ whole genome shotgun (WGS) entry which is preliminary data.</text>
</comment>
<evidence type="ECO:0000313" key="1">
    <source>
        <dbReference type="EMBL" id="MCD7110270.1"/>
    </source>
</evidence>
<dbReference type="AlphaFoldDB" id="A0A9X1NTV8"/>
<proteinExistence type="predicted"/>
<dbReference type="PANTHER" id="PTHR35175">
    <property type="entry name" value="DUF1289 DOMAIN-CONTAINING PROTEIN"/>
    <property type="match status" value="1"/>
</dbReference>
<evidence type="ECO:0000313" key="2">
    <source>
        <dbReference type="Proteomes" id="UP001139089"/>
    </source>
</evidence>
<accession>A0A9X1NTV8</accession>
<protein>
    <submittedName>
        <fullName evidence="1">DUF1289 domain-containing protein</fullName>
    </submittedName>
</protein>
<dbReference type="Pfam" id="PF06945">
    <property type="entry name" value="DUF1289"/>
    <property type="match status" value="1"/>
</dbReference>
<reference evidence="1" key="1">
    <citation type="submission" date="2021-12" db="EMBL/GenBank/DDBJ databases">
        <authorList>
            <person name="Li Y."/>
        </authorList>
    </citation>
    <scope>NUCLEOTIDE SEQUENCE</scope>
    <source>
        <strain evidence="1">DKSPLA3</strain>
    </source>
</reference>
<gene>
    <name evidence="1" type="ORF">LRX75_14615</name>
</gene>
<dbReference type="EMBL" id="JAJOZR010000009">
    <property type="protein sequence ID" value="MCD7110270.1"/>
    <property type="molecule type" value="Genomic_DNA"/>
</dbReference>
<dbReference type="Proteomes" id="UP001139089">
    <property type="component" value="Unassembled WGS sequence"/>
</dbReference>
<sequence>MESPCTSVCSIDAATGYCRGCGRTGDEIATWTLFSDRERRHIMTGLHTRLNALDANARLEMRSVRIDRLARERTRT</sequence>
<keyword evidence="2" id="KW-1185">Reference proteome</keyword>